<evidence type="ECO:0000313" key="8">
    <source>
        <dbReference type="Proteomes" id="UP001642487"/>
    </source>
</evidence>
<organism evidence="7 8">
    <name type="scientific">Citrullus colocynthis</name>
    <name type="common">colocynth</name>
    <dbReference type="NCBI Taxonomy" id="252529"/>
    <lineage>
        <taxon>Eukaryota</taxon>
        <taxon>Viridiplantae</taxon>
        <taxon>Streptophyta</taxon>
        <taxon>Embryophyta</taxon>
        <taxon>Tracheophyta</taxon>
        <taxon>Spermatophyta</taxon>
        <taxon>Magnoliopsida</taxon>
        <taxon>eudicotyledons</taxon>
        <taxon>Gunneridae</taxon>
        <taxon>Pentapetalae</taxon>
        <taxon>rosids</taxon>
        <taxon>fabids</taxon>
        <taxon>Cucurbitales</taxon>
        <taxon>Cucurbitaceae</taxon>
        <taxon>Benincaseae</taxon>
        <taxon>Citrullus</taxon>
    </lineage>
</organism>
<dbReference type="InterPro" id="IPR013083">
    <property type="entry name" value="Znf_RING/FYVE/PHD"/>
</dbReference>
<evidence type="ECO:0000256" key="1">
    <source>
        <dbReference type="ARBA" id="ARBA00022723"/>
    </source>
</evidence>
<dbReference type="PROSITE" id="PS51044">
    <property type="entry name" value="ZF_SP_RING"/>
    <property type="match status" value="1"/>
</dbReference>
<dbReference type="CDD" id="cd16650">
    <property type="entry name" value="SP-RING_PIAS-like"/>
    <property type="match status" value="1"/>
</dbReference>
<feature type="compositionally biased region" description="Polar residues" evidence="5">
    <location>
        <begin position="745"/>
        <end position="760"/>
    </location>
</feature>
<dbReference type="InterPro" id="IPR004181">
    <property type="entry name" value="Znf_MIZ"/>
</dbReference>
<feature type="compositionally biased region" description="Basic and acidic residues" evidence="5">
    <location>
        <begin position="386"/>
        <end position="402"/>
    </location>
</feature>
<dbReference type="PANTHER" id="PTHR10782">
    <property type="entry name" value="ZINC FINGER MIZ DOMAIN-CONTAINING PROTEIN"/>
    <property type="match status" value="1"/>
</dbReference>
<evidence type="ECO:0000256" key="4">
    <source>
        <dbReference type="PROSITE-ProRule" id="PRU00452"/>
    </source>
</evidence>
<protein>
    <recommendedName>
        <fullName evidence="6">SP-RING-type domain-containing protein</fullName>
    </recommendedName>
</protein>
<feature type="region of interest" description="Disordered" evidence="5">
    <location>
        <begin position="819"/>
        <end position="857"/>
    </location>
</feature>
<dbReference type="PANTHER" id="PTHR10782:SF4">
    <property type="entry name" value="TONALLI, ISOFORM E"/>
    <property type="match status" value="1"/>
</dbReference>
<evidence type="ECO:0000256" key="3">
    <source>
        <dbReference type="ARBA" id="ARBA00022833"/>
    </source>
</evidence>
<name>A0ABP0XU68_9ROSI</name>
<reference evidence="7 8" key="1">
    <citation type="submission" date="2024-03" db="EMBL/GenBank/DDBJ databases">
        <authorList>
            <person name="Gkanogiannis A."/>
            <person name="Becerra Lopez-Lavalle L."/>
        </authorList>
    </citation>
    <scope>NUCLEOTIDE SEQUENCE [LARGE SCALE GENOMIC DNA]</scope>
</reference>
<feature type="domain" description="SP-RING-type" evidence="6">
    <location>
        <begin position="281"/>
        <end position="362"/>
    </location>
</feature>
<evidence type="ECO:0000256" key="5">
    <source>
        <dbReference type="SAM" id="MobiDB-lite"/>
    </source>
</evidence>
<proteinExistence type="predicted"/>
<dbReference type="Pfam" id="PF02891">
    <property type="entry name" value="zf-MIZ"/>
    <property type="match status" value="1"/>
</dbReference>
<keyword evidence="2 4" id="KW-0863">Zinc-finger</keyword>
<accession>A0ABP0XU68</accession>
<evidence type="ECO:0000259" key="6">
    <source>
        <dbReference type="PROSITE" id="PS51044"/>
    </source>
</evidence>
<dbReference type="EMBL" id="OZ021744">
    <property type="protein sequence ID" value="CAK9310916.1"/>
    <property type="molecule type" value="Genomic_DNA"/>
</dbReference>
<feature type="compositionally biased region" description="Polar residues" evidence="5">
    <location>
        <begin position="832"/>
        <end position="848"/>
    </location>
</feature>
<sequence length="857" mass="93724">MGASSPHEMNLNKIILYIDGLNLLLNRVGQMDPSQLCNLCFSIARSIDYTIANNIVPSKAHSLPSFIKQLCQMKHSHRLKAALMVLMITIKNACKAKWFSEKDAEELYSLANEIGNDFFGDMNIGQSNPLATISTVMERFFPCLKLGQIVASVEVKPGYGVYAVDFNILKTIQYAPQEKLRLFVAQKDNTETSACIISPPQVNFLVNGRGVNGRTNVYVDTGPQLPTNITHMLKLGSNLLQAIGSFNGHYVIAVAIMGTAQSPDSSVLQDHIQPVVSTVDSDSDIIEGPSRISLNCPISYTRIKVPVKGRSCKHLQCFDFHNFIDINSRRPSWRCPHCNQYICFLDIRVDQNMLKVIREVAENVTEVIISADGSWKAILENDHGDGRPLDDSLNHQKERAQEESTAPPDVLDLTEVDDDMDICNLETEDRKTCLDNKNQPVSSSLDISSGMNMNSLNQNLAALLHDDFWSGIVTDGILTSSAGSDAPMGNSTPPPGFAGIMQSTVLTDVVPPVLNHGAGVPGHANFSSSAFYDQNNLQIQVPNSDENNQYGRMPLMARPVSRTPIAVQALPAQSQVAGQQYSSRTPIISSAPQVGQSIPINRDGLNTLSRDLERRQQFLRHHGDSHHATNLAPFHHPQAVQNRDSQDRSFTPGQSVQASTALRPSTGLSTDFQNPHLQQALNMRISHLRNQNSSSVRPSLPFSRPMSQAGGGYAYTAVTPNSQHARMVAASQRAEMMRQSSAMSLQNQTSRSAYSLQTTPDGLRRPAGEMRNVGVSPSVPMAPGSVDLSVEQNWQPVGRMRGSISGRAYSDAYGVIIQPTQAAQSARPPSHLTPTQPSAPSTQAQRSNGLDKHVPRT</sequence>
<keyword evidence="8" id="KW-1185">Reference proteome</keyword>
<feature type="region of interest" description="Disordered" evidence="5">
    <location>
        <begin position="745"/>
        <end position="766"/>
    </location>
</feature>
<keyword evidence="3" id="KW-0862">Zinc</keyword>
<gene>
    <name evidence="7" type="ORF">CITCOLO1_LOCUS2559</name>
</gene>
<feature type="region of interest" description="Disordered" evidence="5">
    <location>
        <begin position="386"/>
        <end position="407"/>
    </location>
</feature>
<feature type="region of interest" description="Disordered" evidence="5">
    <location>
        <begin position="639"/>
        <end position="672"/>
    </location>
</feature>
<evidence type="ECO:0000313" key="7">
    <source>
        <dbReference type="EMBL" id="CAK9310916.1"/>
    </source>
</evidence>
<evidence type="ECO:0000256" key="2">
    <source>
        <dbReference type="ARBA" id="ARBA00022771"/>
    </source>
</evidence>
<dbReference type="Proteomes" id="UP001642487">
    <property type="component" value="Chromosome 10"/>
</dbReference>
<dbReference type="Gene3D" id="3.30.40.10">
    <property type="entry name" value="Zinc/RING finger domain, C3HC4 (zinc finger)"/>
    <property type="match status" value="1"/>
</dbReference>
<keyword evidence="1" id="KW-0479">Metal-binding</keyword>